<name>C1N4R5_MICPC</name>
<dbReference type="EMBL" id="GG663747">
    <property type="protein sequence ID" value="EEH52982.1"/>
    <property type="molecule type" value="Genomic_DNA"/>
</dbReference>
<reference evidence="1 2" key="1">
    <citation type="journal article" date="2009" name="Science">
        <title>Green evolution and dynamic adaptations revealed by genomes of the marine picoeukaryotes Micromonas.</title>
        <authorList>
            <person name="Worden A.Z."/>
            <person name="Lee J.H."/>
            <person name="Mock T."/>
            <person name="Rouze P."/>
            <person name="Simmons M.P."/>
            <person name="Aerts A.L."/>
            <person name="Allen A.E."/>
            <person name="Cuvelier M.L."/>
            <person name="Derelle E."/>
            <person name="Everett M.V."/>
            <person name="Foulon E."/>
            <person name="Grimwood J."/>
            <person name="Gundlach H."/>
            <person name="Henrissat B."/>
            <person name="Napoli C."/>
            <person name="McDonald S.M."/>
            <person name="Parker M.S."/>
            <person name="Rombauts S."/>
            <person name="Salamov A."/>
            <person name="Von Dassow P."/>
            <person name="Badger J.H."/>
            <person name="Coutinho P.M."/>
            <person name="Demir E."/>
            <person name="Dubchak I."/>
            <person name="Gentemann C."/>
            <person name="Eikrem W."/>
            <person name="Gready J.E."/>
            <person name="John U."/>
            <person name="Lanier W."/>
            <person name="Lindquist E.A."/>
            <person name="Lucas S."/>
            <person name="Mayer K.F."/>
            <person name="Moreau H."/>
            <person name="Not F."/>
            <person name="Otillar R."/>
            <person name="Panaud O."/>
            <person name="Pangilinan J."/>
            <person name="Paulsen I."/>
            <person name="Piegu B."/>
            <person name="Poliakov A."/>
            <person name="Robbens S."/>
            <person name="Schmutz J."/>
            <person name="Toulza E."/>
            <person name="Wyss T."/>
            <person name="Zelensky A."/>
            <person name="Zhou K."/>
            <person name="Armbrust E.V."/>
            <person name="Bhattacharya D."/>
            <person name="Goodenough U.W."/>
            <person name="Van de Peer Y."/>
            <person name="Grigoriev I.V."/>
        </authorList>
    </citation>
    <scope>NUCLEOTIDE SEQUENCE [LARGE SCALE GENOMIC DNA]</scope>
    <source>
        <strain evidence="1 2">CCMP1545</strain>
    </source>
</reference>
<dbReference type="PANTHER" id="PTHR14614:SF132">
    <property type="entry name" value="PROTEIN-LYSINE METHYLTRANSFERASE C42C1.13"/>
    <property type="match status" value="1"/>
</dbReference>
<sequence length="380" mass="39589">MRGGGGGGDDDDGPWRVLADAAAELASVLLAPSSSPDALADALERATAAVDADDEFVAALGFHRAHRAVVRLTTHPSPDVAAAAGDLAELCARRCPRGVPFPSVGGDASVEPSYARCDVGRRNAPLALILRRAREDPALGGGEKRRVPNIAWPSAIVLARVLALHPALVRGKDVLELGAGLGAVGMAAAALGADAATLTDVDDDAVANMRYNIARGGGVRVRRARSRRREGEAGVVDDDATAAAAAIASRCVAKALDWNDARDVRDVDGTADVVLGADVVHDHGMADGVVSALARAMRSPHGVGVIVNPAPEHRAGADRIPELLTAAGLVFERRVVASALLRAGLEEETEDVKLDVFAIARAEERVPRLEDVGERWFEFD</sequence>
<dbReference type="OMA" id="DYQSDTC"/>
<dbReference type="Proteomes" id="UP000001876">
    <property type="component" value="Unassembled WGS sequence"/>
</dbReference>
<evidence type="ECO:0000313" key="2">
    <source>
        <dbReference type="Proteomes" id="UP000001876"/>
    </source>
</evidence>
<organism evidence="2">
    <name type="scientific">Micromonas pusilla (strain CCMP1545)</name>
    <name type="common">Picoplanktonic green alga</name>
    <dbReference type="NCBI Taxonomy" id="564608"/>
    <lineage>
        <taxon>Eukaryota</taxon>
        <taxon>Viridiplantae</taxon>
        <taxon>Chlorophyta</taxon>
        <taxon>Mamiellophyceae</taxon>
        <taxon>Mamiellales</taxon>
        <taxon>Mamiellaceae</taxon>
        <taxon>Micromonas</taxon>
    </lineage>
</organism>
<dbReference type="Pfam" id="PF10294">
    <property type="entry name" value="Methyltransf_16"/>
    <property type="match status" value="1"/>
</dbReference>
<dbReference type="GeneID" id="9688278"/>
<dbReference type="OrthoDB" id="413520at2759"/>
<dbReference type="RefSeq" id="XP_003063043.1">
    <property type="nucleotide sequence ID" value="XM_003062997.1"/>
</dbReference>
<dbReference type="PANTHER" id="PTHR14614">
    <property type="entry name" value="HEPATOCELLULAR CARCINOMA-ASSOCIATED ANTIGEN"/>
    <property type="match status" value="1"/>
</dbReference>
<dbReference type="Gene3D" id="3.40.50.150">
    <property type="entry name" value="Vaccinia Virus protein VP39"/>
    <property type="match status" value="1"/>
</dbReference>
<accession>C1N4R5</accession>
<dbReference type="AlphaFoldDB" id="C1N4R5"/>
<keyword evidence="2" id="KW-1185">Reference proteome</keyword>
<dbReference type="STRING" id="564608.C1N4R5"/>
<dbReference type="InterPro" id="IPR029063">
    <property type="entry name" value="SAM-dependent_MTases_sf"/>
</dbReference>
<dbReference type="KEGG" id="mpp:MICPUCDRAFT_52655"/>
<evidence type="ECO:0000313" key="1">
    <source>
        <dbReference type="EMBL" id="EEH52982.1"/>
    </source>
</evidence>
<dbReference type="SUPFAM" id="SSF53335">
    <property type="entry name" value="S-adenosyl-L-methionine-dependent methyltransferases"/>
    <property type="match status" value="1"/>
</dbReference>
<gene>
    <name evidence="1" type="ORF">MICPUCDRAFT_52655</name>
</gene>
<dbReference type="eggNOG" id="KOG2497">
    <property type="taxonomic scope" value="Eukaryota"/>
</dbReference>
<proteinExistence type="predicted"/>
<protein>
    <submittedName>
        <fullName evidence="1">Uncharacterized protein</fullName>
    </submittedName>
</protein>
<dbReference type="InterPro" id="IPR019410">
    <property type="entry name" value="Methyltransf_16"/>
</dbReference>